<keyword evidence="1" id="KW-0812">Transmembrane</keyword>
<dbReference type="NCBIfam" id="TIGR03082">
    <property type="entry name" value="Gneg_AbrB_dup"/>
    <property type="match status" value="2"/>
</dbReference>
<evidence type="ECO:0008006" key="4">
    <source>
        <dbReference type="Google" id="ProtNLM"/>
    </source>
</evidence>
<dbReference type="Pfam" id="PF05145">
    <property type="entry name" value="AbrB"/>
    <property type="match status" value="1"/>
</dbReference>
<feature type="transmembrane region" description="Helical" evidence="1">
    <location>
        <begin position="233"/>
        <end position="250"/>
    </location>
</feature>
<proteinExistence type="predicted"/>
<dbReference type="InterPro" id="IPR007820">
    <property type="entry name" value="AbrB_fam"/>
</dbReference>
<dbReference type="HOGENOM" id="CLU_050210_2_0_9"/>
<dbReference type="PIRSF" id="PIRSF038991">
    <property type="entry name" value="Protein_AbrB"/>
    <property type="match status" value="1"/>
</dbReference>
<dbReference type="AlphaFoldDB" id="I0JMD7"/>
<feature type="transmembrane region" description="Helical" evidence="1">
    <location>
        <begin position="24"/>
        <end position="41"/>
    </location>
</feature>
<dbReference type="GO" id="GO:0010468">
    <property type="term" value="P:regulation of gene expression"/>
    <property type="evidence" value="ECO:0007669"/>
    <property type="project" value="InterPro"/>
</dbReference>
<feature type="transmembrane region" description="Helical" evidence="1">
    <location>
        <begin position="262"/>
        <end position="285"/>
    </location>
</feature>
<dbReference type="PATRIC" id="fig|866895.3.peg.1976"/>
<reference evidence="2 3" key="1">
    <citation type="journal article" date="2013" name="Environ. Microbiol.">
        <title>Chloride and organic osmolytes: a hybrid strategy to cope with elevated salinities by the moderately halophilic, chloride-dependent bacterium Halobacillus halophilus.</title>
        <authorList>
            <person name="Saum S.H."/>
            <person name="Pfeiffer F."/>
            <person name="Palm P."/>
            <person name="Rampp M."/>
            <person name="Schuster S.C."/>
            <person name="Muller V."/>
            <person name="Oesterhelt D."/>
        </authorList>
    </citation>
    <scope>NUCLEOTIDE SEQUENCE [LARGE SCALE GENOMIC DNA]</scope>
    <source>
        <strain evidence="3">ATCC 35676 / DSM 2266 / JCM 20832 / KCTC 3685 / LMG 17431 / NBRC 102448 / NCIMB 2269</strain>
    </source>
</reference>
<evidence type="ECO:0000256" key="1">
    <source>
        <dbReference type="SAM" id="Phobius"/>
    </source>
</evidence>
<dbReference type="PANTHER" id="PTHR38457:SF1">
    <property type="entry name" value="REGULATOR ABRB-RELATED"/>
    <property type="match status" value="1"/>
</dbReference>
<organism evidence="2 3">
    <name type="scientific">Halobacillus halophilus (strain ATCC 35676 / DSM 2266 / JCM 20832 / KCTC 3685 / LMG 17431 / NBRC 102448 / NCIMB 2269)</name>
    <name type="common">Sporosarcina halophila</name>
    <dbReference type="NCBI Taxonomy" id="866895"/>
    <lineage>
        <taxon>Bacteria</taxon>
        <taxon>Bacillati</taxon>
        <taxon>Bacillota</taxon>
        <taxon>Bacilli</taxon>
        <taxon>Bacillales</taxon>
        <taxon>Bacillaceae</taxon>
        <taxon>Halobacillus</taxon>
    </lineage>
</organism>
<feature type="transmembrane region" description="Helical" evidence="1">
    <location>
        <begin position="77"/>
        <end position="95"/>
    </location>
</feature>
<keyword evidence="3" id="KW-1185">Reference proteome</keyword>
<name>I0JMD7_HALH3</name>
<evidence type="ECO:0000313" key="3">
    <source>
        <dbReference type="Proteomes" id="UP000007397"/>
    </source>
</evidence>
<keyword evidence="1" id="KW-1133">Transmembrane helix</keyword>
<dbReference type="Proteomes" id="UP000007397">
    <property type="component" value="Chromosome"/>
</dbReference>
<evidence type="ECO:0000313" key="2">
    <source>
        <dbReference type="EMBL" id="CCG45307.1"/>
    </source>
</evidence>
<dbReference type="eggNOG" id="COG3180">
    <property type="taxonomic scope" value="Bacteria"/>
</dbReference>
<dbReference type="InterPro" id="IPR017516">
    <property type="entry name" value="AbrB_dup"/>
</dbReference>
<feature type="transmembrane region" description="Helical" evidence="1">
    <location>
        <begin position="53"/>
        <end position="71"/>
    </location>
</feature>
<feature type="transmembrane region" description="Helical" evidence="1">
    <location>
        <begin position="142"/>
        <end position="162"/>
    </location>
</feature>
<accession>I0JMD7</accession>
<dbReference type="KEGG" id="hhd:HBHAL_2959"/>
<dbReference type="PANTHER" id="PTHR38457">
    <property type="entry name" value="REGULATOR ABRB-RELATED"/>
    <property type="match status" value="1"/>
</dbReference>
<dbReference type="GO" id="GO:0016020">
    <property type="term" value="C:membrane"/>
    <property type="evidence" value="ECO:0007669"/>
    <property type="project" value="InterPro"/>
</dbReference>
<dbReference type="RefSeq" id="WP_014643200.1">
    <property type="nucleotide sequence ID" value="NC_017668.1"/>
</dbReference>
<dbReference type="EMBL" id="HE717023">
    <property type="protein sequence ID" value="CCG45307.1"/>
    <property type="molecule type" value="Genomic_DNA"/>
</dbReference>
<feature type="transmembrane region" description="Helical" evidence="1">
    <location>
        <begin position="207"/>
        <end position="227"/>
    </location>
</feature>
<feature type="transmembrane region" description="Helical" evidence="1">
    <location>
        <begin position="182"/>
        <end position="200"/>
    </location>
</feature>
<protein>
    <recommendedName>
        <fullName evidence="4">Ammonia monooxygenase</fullName>
    </recommendedName>
</protein>
<feature type="transmembrane region" description="Helical" evidence="1">
    <location>
        <begin position="325"/>
        <end position="343"/>
    </location>
</feature>
<gene>
    <name evidence="2" type="ordered locus">HBHAL_2959</name>
</gene>
<keyword evidence="1" id="KW-0472">Membrane</keyword>
<sequence length="350" mass="37948">MKKVLLLLAGFAAGYLFDLMSVPAGWLLGAMLVGAFYRLFINEVSYPNYLFNLSLAVIGISISLSIQVSMFQEAANYLLPLALTLVTLLAASWFLGKLLAKYSNLDEKTALFCCLPAGASVMMALSREYNANMSMVAAFQTVRIMMLVSTIPIVAGFMTSFISTTDAQGTNLATGNESSLSMGTAILFYLLLTVLTLLLARKWAIPIAPFLYSIVLGFLFITLVHPLPSMPNLMVGAGMALLGVIIGSRFDRESLLEIKQIGWMSLAVLLAFFLLTFVITFVFYILTPLDFITSLIAIVPAGAPQMASVASSLNLDASIVAAMQVIRLLVIILIIPMLVPFLVNKESDHL</sequence>